<protein>
    <submittedName>
        <fullName evidence="1">Uncharacterized protein</fullName>
    </submittedName>
</protein>
<reference evidence="1 2" key="1">
    <citation type="journal article" date="2014" name="Genome Biol.">
        <title>Transcriptome and methylome profiling reveals relics of genome dominance in the mesopolyploid Brassica oleracea.</title>
        <authorList>
            <person name="Parkin I.A."/>
            <person name="Koh C."/>
            <person name="Tang H."/>
            <person name="Robinson S.J."/>
            <person name="Kagale S."/>
            <person name="Clarke W.E."/>
            <person name="Town C.D."/>
            <person name="Nixon J."/>
            <person name="Krishnakumar V."/>
            <person name="Bidwell S.L."/>
            <person name="Denoeud F."/>
            <person name="Belcram H."/>
            <person name="Links M.G."/>
            <person name="Just J."/>
            <person name="Clarke C."/>
            <person name="Bender T."/>
            <person name="Huebert T."/>
            <person name="Mason A.S."/>
            <person name="Pires J.C."/>
            <person name="Barker G."/>
            <person name="Moore J."/>
            <person name="Walley P.G."/>
            <person name="Manoli S."/>
            <person name="Batley J."/>
            <person name="Edwards D."/>
            <person name="Nelson M.N."/>
            <person name="Wang X."/>
            <person name="Paterson A.H."/>
            <person name="King G."/>
            <person name="Bancroft I."/>
            <person name="Chalhoub B."/>
            <person name="Sharpe A.G."/>
        </authorList>
    </citation>
    <scope>NUCLEOTIDE SEQUENCE</scope>
    <source>
        <strain evidence="1 2">cv. TO1000</strain>
    </source>
</reference>
<proteinExistence type="predicted"/>
<dbReference type="Gramene" id="Bo3g132840.1">
    <property type="protein sequence ID" value="Bo3g132840.1"/>
    <property type="gene ID" value="Bo3g132840"/>
</dbReference>
<dbReference type="EnsemblPlants" id="Bo3g132840.1">
    <property type="protein sequence ID" value="Bo3g132840.1"/>
    <property type="gene ID" value="Bo3g132840"/>
</dbReference>
<evidence type="ECO:0000313" key="1">
    <source>
        <dbReference type="EnsemblPlants" id="Bo3g132840.1"/>
    </source>
</evidence>
<sequence length="111" mass="12919">MCRYDSSRRVLEGETERRLRFTLIFVRERNTRRRPRLLRRFTGELRNVAILDSSSSSLPFDLGIDLVSHTRRIIVVFLPPPIQLRLFSNADSKVKQACFLHGLACILSFSI</sequence>
<dbReference type="AlphaFoldDB" id="A0A0D3BHL7"/>
<organism evidence="1 2">
    <name type="scientific">Brassica oleracea var. oleracea</name>
    <dbReference type="NCBI Taxonomy" id="109376"/>
    <lineage>
        <taxon>Eukaryota</taxon>
        <taxon>Viridiplantae</taxon>
        <taxon>Streptophyta</taxon>
        <taxon>Embryophyta</taxon>
        <taxon>Tracheophyta</taxon>
        <taxon>Spermatophyta</taxon>
        <taxon>Magnoliopsida</taxon>
        <taxon>eudicotyledons</taxon>
        <taxon>Gunneridae</taxon>
        <taxon>Pentapetalae</taxon>
        <taxon>rosids</taxon>
        <taxon>malvids</taxon>
        <taxon>Brassicales</taxon>
        <taxon>Brassicaceae</taxon>
        <taxon>Brassiceae</taxon>
        <taxon>Brassica</taxon>
    </lineage>
</organism>
<keyword evidence="2" id="KW-1185">Reference proteome</keyword>
<dbReference type="HOGENOM" id="CLU_2161927_0_0_1"/>
<name>A0A0D3BHL7_BRAOL</name>
<dbReference type="Proteomes" id="UP000032141">
    <property type="component" value="Chromosome C3"/>
</dbReference>
<evidence type="ECO:0000313" key="2">
    <source>
        <dbReference type="Proteomes" id="UP000032141"/>
    </source>
</evidence>
<reference evidence="1" key="2">
    <citation type="submission" date="2015-03" db="UniProtKB">
        <authorList>
            <consortium name="EnsemblPlants"/>
        </authorList>
    </citation>
    <scope>IDENTIFICATION</scope>
</reference>
<accession>A0A0D3BHL7</accession>